<dbReference type="Gene3D" id="3.40.395.10">
    <property type="entry name" value="Adenoviral Proteinase, Chain A"/>
    <property type="match status" value="1"/>
</dbReference>
<dbReference type="AlphaFoldDB" id="A0ABC8ZZG7"/>
<feature type="domain" description="Ubiquitin-like protease family profile" evidence="5">
    <location>
        <begin position="448"/>
        <end position="616"/>
    </location>
</feature>
<protein>
    <recommendedName>
        <fullName evidence="5">Ubiquitin-like protease family profile domain-containing protein</fullName>
    </recommendedName>
</protein>
<keyword evidence="2" id="KW-0645">Protease</keyword>
<dbReference type="SUPFAM" id="SSF54001">
    <property type="entry name" value="Cysteine proteinases"/>
    <property type="match status" value="1"/>
</dbReference>
<sequence>MGQANPQMHVFHSPVRFCNVVKKIKDSQPHVDLIQSIGFGGLLLMPSILLRKNMLNDIAEAYDISNRGFKLCGQIVSFPLDDVQNTLGLQISGNDVMQHIHEKRKSEDETVRSELFKRFASDNHKLEIQGLENMLHKERPADEDFIRAFVLFTIGVLLASNTGPTIHWSYIEAVRDIAQIPHFNWGQFTLNHLLNSCTSFKNKREATLKGNLVLLQFWYWERVRVANHHDIKCDERTTRPPVMVFWNEENAKRRQTAWEKDGLDGGTGPSNLEVQRLEPWKKATKLELKLDLEKKLLELEHKQDMKFLDQKKELASFSNDSILEDRLNKLEAKELRELVCTLIDQVRSQTAHAQQHMPSSAQVQPPMCPSAHVQATIRTRLHQVKDTIYAQSPIARNDTMLNRPPTTHIKQREPIIDDDYNTGSIDREAAMFLLNSYEGAWVVDINGHMLKAGELRRNVSQQFIAGEVINAFVHLSNVENDTASFIHTFDAQKLADLSWEENDKFKKRIAEKCNGKHLVFVPMNINGNHWGVLVLNFIKKEVQILESLSIRDEELEMALVECIQCCVEFSSLKGLVTFENPLFNLHDWEIVPYVDIPRQDNSFTCAAFVIQYILAWDGDKMAHEFTNDEMESFCFRVCTRLLHSDRNKLRLESYEKPITKEADEGEQPNDREDTGVDDIQMISSPTGTRSKGEANTASGKSLTKRGRGQPPKTRVDEESAKVTGVEQGTAKVT</sequence>
<reference evidence="7" key="1">
    <citation type="submission" date="2024-06" db="EMBL/GenBank/DDBJ databases">
        <authorList>
            <person name="Ryan C."/>
        </authorList>
    </citation>
    <scope>NUCLEOTIDE SEQUENCE [LARGE SCALE GENOMIC DNA]</scope>
</reference>
<evidence type="ECO:0000259" key="5">
    <source>
        <dbReference type="PROSITE" id="PS50600"/>
    </source>
</evidence>
<dbReference type="InterPro" id="IPR038765">
    <property type="entry name" value="Papain-like_cys_pep_sf"/>
</dbReference>
<evidence type="ECO:0000256" key="1">
    <source>
        <dbReference type="ARBA" id="ARBA00005234"/>
    </source>
</evidence>
<dbReference type="PANTHER" id="PTHR34835:SF34">
    <property type="entry name" value="OS08G0555500 PROTEIN"/>
    <property type="match status" value="1"/>
</dbReference>
<dbReference type="Pfam" id="PF02902">
    <property type="entry name" value="Peptidase_C48"/>
    <property type="match status" value="1"/>
</dbReference>
<accession>A0ABC8ZZG7</accession>
<dbReference type="InterPro" id="IPR019557">
    <property type="entry name" value="AminoTfrase-like_pln_mobile"/>
</dbReference>
<proteinExistence type="inferred from homology"/>
<dbReference type="InterPro" id="IPR003653">
    <property type="entry name" value="Peptidase_C48_C"/>
</dbReference>
<gene>
    <name evidence="6" type="ORF">URODEC1_LOCUS50117</name>
</gene>
<keyword evidence="7" id="KW-1185">Reference proteome</keyword>
<comment type="similarity">
    <text evidence="1">Belongs to the peptidase C48 family.</text>
</comment>
<reference evidence="6 7" key="2">
    <citation type="submission" date="2024-10" db="EMBL/GenBank/DDBJ databases">
        <authorList>
            <person name="Ryan C."/>
        </authorList>
    </citation>
    <scope>NUCLEOTIDE SEQUENCE [LARGE SCALE GENOMIC DNA]</scope>
</reference>
<dbReference type="GO" id="GO:0008233">
    <property type="term" value="F:peptidase activity"/>
    <property type="evidence" value="ECO:0007669"/>
    <property type="project" value="UniProtKB-KW"/>
</dbReference>
<evidence type="ECO:0000256" key="4">
    <source>
        <dbReference type="SAM" id="MobiDB-lite"/>
    </source>
</evidence>
<feature type="region of interest" description="Disordered" evidence="4">
    <location>
        <begin position="655"/>
        <end position="733"/>
    </location>
</feature>
<dbReference type="Pfam" id="PF10536">
    <property type="entry name" value="PMD"/>
    <property type="match status" value="1"/>
</dbReference>
<dbReference type="EMBL" id="OZ075112">
    <property type="protein sequence ID" value="CAL4970457.1"/>
    <property type="molecule type" value="Genomic_DNA"/>
</dbReference>
<dbReference type="Proteomes" id="UP001497457">
    <property type="component" value="Chromosome 2b"/>
</dbReference>
<evidence type="ECO:0000256" key="2">
    <source>
        <dbReference type="ARBA" id="ARBA00022670"/>
    </source>
</evidence>
<dbReference type="PANTHER" id="PTHR34835">
    <property type="entry name" value="OS07G0283600 PROTEIN-RELATED"/>
    <property type="match status" value="1"/>
</dbReference>
<name>A0ABC8ZZG7_9POAL</name>
<keyword evidence="3" id="KW-0378">Hydrolase</keyword>
<feature type="compositionally biased region" description="Polar residues" evidence="4">
    <location>
        <begin position="681"/>
        <end position="701"/>
    </location>
</feature>
<dbReference type="GO" id="GO:0006508">
    <property type="term" value="P:proteolysis"/>
    <property type="evidence" value="ECO:0007669"/>
    <property type="project" value="UniProtKB-KW"/>
</dbReference>
<organism evidence="6 7">
    <name type="scientific">Urochloa decumbens</name>
    <dbReference type="NCBI Taxonomy" id="240449"/>
    <lineage>
        <taxon>Eukaryota</taxon>
        <taxon>Viridiplantae</taxon>
        <taxon>Streptophyta</taxon>
        <taxon>Embryophyta</taxon>
        <taxon>Tracheophyta</taxon>
        <taxon>Spermatophyta</taxon>
        <taxon>Magnoliopsida</taxon>
        <taxon>Liliopsida</taxon>
        <taxon>Poales</taxon>
        <taxon>Poaceae</taxon>
        <taxon>PACMAD clade</taxon>
        <taxon>Panicoideae</taxon>
        <taxon>Panicodae</taxon>
        <taxon>Paniceae</taxon>
        <taxon>Melinidinae</taxon>
        <taxon>Urochloa</taxon>
    </lineage>
</organism>
<evidence type="ECO:0000313" key="7">
    <source>
        <dbReference type="Proteomes" id="UP001497457"/>
    </source>
</evidence>
<evidence type="ECO:0000313" key="6">
    <source>
        <dbReference type="EMBL" id="CAL4970457.1"/>
    </source>
</evidence>
<feature type="compositionally biased region" description="Basic and acidic residues" evidence="4">
    <location>
        <begin position="655"/>
        <end position="674"/>
    </location>
</feature>
<evidence type="ECO:0000256" key="3">
    <source>
        <dbReference type="ARBA" id="ARBA00022801"/>
    </source>
</evidence>
<dbReference type="PROSITE" id="PS50600">
    <property type="entry name" value="ULP_PROTEASE"/>
    <property type="match status" value="1"/>
</dbReference>